<evidence type="ECO:0000256" key="3">
    <source>
        <dbReference type="ARBA" id="ARBA00022679"/>
    </source>
</evidence>
<dbReference type="GO" id="GO:0006633">
    <property type="term" value="P:fatty acid biosynthetic process"/>
    <property type="evidence" value="ECO:0007669"/>
    <property type="project" value="InterPro"/>
</dbReference>
<dbReference type="PANTHER" id="PTHR11712">
    <property type="entry name" value="POLYKETIDE SYNTHASE-RELATED"/>
    <property type="match status" value="1"/>
</dbReference>
<dbReference type="InterPro" id="IPR018201">
    <property type="entry name" value="Ketoacyl_synth_AS"/>
</dbReference>
<organism evidence="7 8">
    <name type="scientific">Eremothecium sinecaudum</name>
    <dbReference type="NCBI Taxonomy" id="45286"/>
    <lineage>
        <taxon>Eukaryota</taxon>
        <taxon>Fungi</taxon>
        <taxon>Dikarya</taxon>
        <taxon>Ascomycota</taxon>
        <taxon>Saccharomycotina</taxon>
        <taxon>Saccharomycetes</taxon>
        <taxon>Saccharomycetales</taxon>
        <taxon>Saccharomycetaceae</taxon>
        <taxon>Eremothecium</taxon>
    </lineage>
</organism>
<keyword evidence="8" id="KW-1185">Reference proteome</keyword>
<evidence type="ECO:0000256" key="4">
    <source>
        <dbReference type="ARBA" id="ARBA00049541"/>
    </source>
</evidence>
<evidence type="ECO:0000259" key="6">
    <source>
        <dbReference type="PROSITE" id="PS52004"/>
    </source>
</evidence>
<dbReference type="EMBL" id="CP014243">
    <property type="protein sequence ID" value="AMD19993.1"/>
    <property type="molecule type" value="Genomic_DNA"/>
</dbReference>
<dbReference type="NCBIfam" id="NF005589">
    <property type="entry name" value="PRK07314.1"/>
    <property type="match status" value="1"/>
</dbReference>
<dbReference type="EC" id="2.3.1.41" evidence="2"/>
<comment type="similarity">
    <text evidence="1 5">Belongs to the thiolase-like superfamily. Beta-ketoacyl-ACP synthases family.</text>
</comment>
<accession>A0A109UYR4</accession>
<dbReference type="OrthoDB" id="5334845at2759"/>
<dbReference type="RefSeq" id="XP_017986989.1">
    <property type="nucleotide sequence ID" value="XM_018131123.1"/>
</dbReference>
<dbReference type="PANTHER" id="PTHR11712:SF336">
    <property type="entry name" value="3-OXOACYL-[ACYL-CARRIER-PROTEIN] SYNTHASE, MITOCHONDRIAL"/>
    <property type="match status" value="1"/>
</dbReference>
<keyword evidence="3 5" id="KW-0808">Transferase</keyword>
<evidence type="ECO:0000313" key="8">
    <source>
        <dbReference type="Proteomes" id="UP000243052"/>
    </source>
</evidence>
<dbReference type="GeneID" id="28723224"/>
<dbReference type="InterPro" id="IPR000794">
    <property type="entry name" value="Beta-ketoacyl_synthase"/>
</dbReference>
<sequence length="449" mass="47755">MARFAGSRVVVTGLGCYTSIGSSVKESWNGLLRGQSGIQKLQNLDEFDSKYKDLGKFIPPNVAVGKVGFDAKKYPILSSQDVRRTATFSQVAIVAAEEALVDAKLLNEPTGRLIDGINPERAGCIIGTGIPSASEMYEAASALHGTGRSSVSPLFIPKFLNNMASGNISIKFQLKGLSNSPSTACATGNNAIGDAYNFIKLGYADFIVAGASEMNVHPLTLAGFCKARSISSNGVSRPFDTNRDGFVLGEGCGILILESLDHAKKRKAKILAEVVGYGLSTDAYHITSPLESGDGARRAMDIAVRQAMAWEDRHKIGYVNAHATSTLLGDRAEARGIKQIFGSHDVAGVPLDKNHTLVSSTKGHIGHLLGAAGAVEALFTVKALVDGIIPHTLNLETVGGAKGDEKEYFNGLKFVKDRPMTADIEYAMSNSFGFGGINTSLLFKKFQDF</sequence>
<protein>
    <recommendedName>
        <fullName evidence="2">beta-ketoacyl-[acyl-carrier-protein] synthase I</fullName>
        <ecNumber evidence="2">2.3.1.41</ecNumber>
    </recommendedName>
</protein>
<dbReference type="Pfam" id="PF00109">
    <property type="entry name" value="ketoacyl-synt"/>
    <property type="match status" value="1"/>
</dbReference>
<dbReference type="GO" id="GO:0004315">
    <property type="term" value="F:3-oxoacyl-[acyl-carrier-protein] synthase activity"/>
    <property type="evidence" value="ECO:0007669"/>
    <property type="project" value="UniProtKB-EC"/>
</dbReference>
<dbReference type="InterPro" id="IPR014030">
    <property type="entry name" value="Ketoacyl_synth_N"/>
</dbReference>
<dbReference type="STRING" id="45286.A0A109UYR4"/>
<evidence type="ECO:0000256" key="2">
    <source>
        <dbReference type="ARBA" id="ARBA00013191"/>
    </source>
</evidence>
<dbReference type="GO" id="GO:0005739">
    <property type="term" value="C:mitochondrion"/>
    <property type="evidence" value="ECO:0007669"/>
    <property type="project" value="TreeGrafter"/>
</dbReference>
<dbReference type="PROSITE" id="PS52004">
    <property type="entry name" value="KS3_2"/>
    <property type="match status" value="1"/>
</dbReference>
<dbReference type="Proteomes" id="UP000243052">
    <property type="component" value="Chromosome iii"/>
</dbReference>
<proteinExistence type="inferred from homology"/>
<dbReference type="SUPFAM" id="SSF53901">
    <property type="entry name" value="Thiolase-like"/>
    <property type="match status" value="2"/>
</dbReference>
<dbReference type="PROSITE" id="PS00606">
    <property type="entry name" value="KS3_1"/>
    <property type="match status" value="1"/>
</dbReference>
<dbReference type="CDD" id="cd00834">
    <property type="entry name" value="KAS_I_II"/>
    <property type="match status" value="1"/>
</dbReference>
<evidence type="ECO:0000313" key="7">
    <source>
        <dbReference type="EMBL" id="AMD19993.1"/>
    </source>
</evidence>
<name>A0A109UYR4_9SACH</name>
<gene>
    <name evidence="7" type="ORF">AW171_hschr31861</name>
</gene>
<dbReference type="InterPro" id="IPR014031">
    <property type="entry name" value="Ketoacyl_synth_C"/>
</dbReference>
<dbReference type="AlphaFoldDB" id="A0A109UYR4"/>
<evidence type="ECO:0000256" key="1">
    <source>
        <dbReference type="ARBA" id="ARBA00008467"/>
    </source>
</evidence>
<feature type="domain" description="Ketosynthase family 3 (KS3)" evidence="6">
    <location>
        <begin position="6"/>
        <end position="445"/>
    </location>
</feature>
<dbReference type="InterPro" id="IPR016039">
    <property type="entry name" value="Thiolase-like"/>
</dbReference>
<reference evidence="7 8" key="1">
    <citation type="submission" date="2016-01" db="EMBL/GenBank/DDBJ databases">
        <title>Genome sequence of the yeast Holleya sinecauda.</title>
        <authorList>
            <person name="Dietrich F.S."/>
        </authorList>
    </citation>
    <scope>NUCLEOTIDE SEQUENCE [LARGE SCALE GENOMIC DNA]</scope>
    <source>
        <strain evidence="7 8">ATCC 58844</strain>
    </source>
</reference>
<dbReference type="Pfam" id="PF02801">
    <property type="entry name" value="Ketoacyl-synt_C"/>
    <property type="match status" value="1"/>
</dbReference>
<comment type="catalytic activity">
    <reaction evidence="4">
        <text>a fatty acyl-[ACP] + malonyl-[ACP] + H(+) = a 3-oxoacyl-[ACP] + holo-[ACP] + CO2</text>
        <dbReference type="Rhea" id="RHEA:22836"/>
        <dbReference type="Rhea" id="RHEA-COMP:9623"/>
        <dbReference type="Rhea" id="RHEA-COMP:9685"/>
        <dbReference type="Rhea" id="RHEA-COMP:9916"/>
        <dbReference type="Rhea" id="RHEA-COMP:14125"/>
        <dbReference type="ChEBI" id="CHEBI:15378"/>
        <dbReference type="ChEBI" id="CHEBI:16526"/>
        <dbReference type="ChEBI" id="CHEBI:64479"/>
        <dbReference type="ChEBI" id="CHEBI:78449"/>
        <dbReference type="ChEBI" id="CHEBI:78776"/>
        <dbReference type="ChEBI" id="CHEBI:138651"/>
        <dbReference type="EC" id="2.3.1.41"/>
    </reaction>
</comment>
<evidence type="ECO:0000256" key="5">
    <source>
        <dbReference type="RuleBase" id="RU003694"/>
    </source>
</evidence>
<dbReference type="InterPro" id="IPR020841">
    <property type="entry name" value="PKS_Beta-ketoAc_synthase_dom"/>
</dbReference>
<dbReference type="SMART" id="SM00825">
    <property type="entry name" value="PKS_KS"/>
    <property type="match status" value="1"/>
</dbReference>
<dbReference type="Gene3D" id="3.40.47.10">
    <property type="match status" value="1"/>
</dbReference>